<accession>A0A8H7W214</accession>
<comment type="caution">
    <text evidence="3">The sequence shown here is derived from an EMBL/GenBank/DDBJ whole genome shotgun (WGS) entry which is preliminary data.</text>
</comment>
<keyword evidence="2" id="KW-0812">Transmembrane</keyword>
<keyword evidence="2" id="KW-1133">Transmembrane helix</keyword>
<dbReference type="EMBL" id="JAFJYH010000245">
    <property type="protein sequence ID" value="KAG4414866.1"/>
    <property type="molecule type" value="Genomic_DNA"/>
</dbReference>
<evidence type="ECO:0000313" key="3">
    <source>
        <dbReference type="EMBL" id="KAG4414866.1"/>
    </source>
</evidence>
<sequence>MLEESPPRPTPPSPPPSERILGLRKKIFWLLTLLTLIIISGILAGTIGDVLANRPVSSPSSPTNSTSTSTTSGIPCRPAKIRMLFSLQTWENSNTTGCSQISGLFTTAFRSRSFTWIPGYYVDDGTWDVCSMSFCQGDHQLSWRGSSNGYAVNASGWEGYEYGDTVVVRCGTVFADPGCPLNREGATMTAPVYDEHVVMALATAGPMGMGAGGNSSVSVSLSTGVTTTSEGMAEGTAR</sequence>
<feature type="transmembrane region" description="Helical" evidence="2">
    <location>
        <begin position="27"/>
        <end position="48"/>
    </location>
</feature>
<dbReference type="OrthoDB" id="3540788at2759"/>
<dbReference type="Proteomes" id="UP000664132">
    <property type="component" value="Unassembled WGS sequence"/>
</dbReference>
<feature type="compositionally biased region" description="Low complexity" evidence="1">
    <location>
        <begin position="57"/>
        <end position="72"/>
    </location>
</feature>
<dbReference type="AlphaFoldDB" id="A0A8H7W214"/>
<evidence type="ECO:0000256" key="2">
    <source>
        <dbReference type="SAM" id="Phobius"/>
    </source>
</evidence>
<feature type="region of interest" description="Disordered" evidence="1">
    <location>
        <begin position="56"/>
        <end position="75"/>
    </location>
</feature>
<keyword evidence="2" id="KW-0472">Membrane</keyword>
<protein>
    <submittedName>
        <fullName evidence="3">Uncharacterized protein</fullName>
    </submittedName>
</protein>
<proteinExistence type="predicted"/>
<evidence type="ECO:0000313" key="4">
    <source>
        <dbReference type="Proteomes" id="UP000664132"/>
    </source>
</evidence>
<organism evidence="3 4">
    <name type="scientific">Cadophora malorum</name>
    <dbReference type="NCBI Taxonomy" id="108018"/>
    <lineage>
        <taxon>Eukaryota</taxon>
        <taxon>Fungi</taxon>
        <taxon>Dikarya</taxon>
        <taxon>Ascomycota</taxon>
        <taxon>Pezizomycotina</taxon>
        <taxon>Leotiomycetes</taxon>
        <taxon>Helotiales</taxon>
        <taxon>Ploettnerulaceae</taxon>
        <taxon>Cadophora</taxon>
    </lineage>
</organism>
<gene>
    <name evidence="3" type="ORF">IFR04_012004</name>
</gene>
<keyword evidence="4" id="KW-1185">Reference proteome</keyword>
<evidence type="ECO:0000256" key="1">
    <source>
        <dbReference type="SAM" id="MobiDB-lite"/>
    </source>
</evidence>
<reference evidence="3" key="1">
    <citation type="submission" date="2021-02" db="EMBL/GenBank/DDBJ databases">
        <title>Genome sequence Cadophora malorum strain M34.</title>
        <authorList>
            <person name="Stefanovic E."/>
            <person name="Vu D."/>
            <person name="Scully C."/>
            <person name="Dijksterhuis J."/>
            <person name="Roader J."/>
            <person name="Houbraken J."/>
        </authorList>
    </citation>
    <scope>NUCLEOTIDE SEQUENCE</scope>
    <source>
        <strain evidence="3">M34</strain>
    </source>
</reference>
<name>A0A8H7W214_9HELO</name>